<dbReference type="FunFam" id="3.80.10.10:FF:000129">
    <property type="entry name" value="Leucine-rich repeat receptor-like kinase"/>
    <property type="match status" value="1"/>
</dbReference>
<reference evidence="14 15" key="1">
    <citation type="journal article" date="2019" name="Nat. Plants">
        <title>Stout camphor tree genome fills gaps in understanding of flowering plant genome evolution.</title>
        <authorList>
            <person name="Chaw S.M."/>
            <person name="Liu Y.C."/>
            <person name="Wu Y.W."/>
            <person name="Wang H.Y."/>
            <person name="Lin C.I."/>
            <person name="Wu C.S."/>
            <person name="Ke H.M."/>
            <person name="Chang L.Y."/>
            <person name="Hsu C.Y."/>
            <person name="Yang H.T."/>
            <person name="Sudianto E."/>
            <person name="Hsu M.H."/>
            <person name="Wu K.P."/>
            <person name="Wang L.N."/>
            <person name="Leebens-Mack J.H."/>
            <person name="Tsai I.J."/>
        </authorList>
    </citation>
    <scope>NUCLEOTIDE SEQUENCE [LARGE SCALE GENOMIC DNA]</scope>
    <source>
        <strain evidence="15">cv. Chaw 1501</strain>
        <tissue evidence="14">Young leaves</tissue>
    </source>
</reference>
<evidence type="ECO:0000256" key="4">
    <source>
        <dbReference type="ARBA" id="ARBA00022692"/>
    </source>
</evidence>
<evidence type="ECO:0000313" key="15">
    <source>
        <dbReference type="Proteomes" id="UP000283530"/>
    </source>
</evidence>
<comment type="catalytic activity">
    <reaction evidence="10">
        <text>L-seryl-[protein] + ATP = O-phospho-L-seryl-[protein] + ADP + H(+)</text>
        <dbReference type="Rhea" id="RHEA:17989"/>
        <dbReference type="Rhea" id="RHEA-COMP:9863"/>
        <dbReference type="Rhea" id="RHEA-COMP:11604"/>
        <dbReference type="ChEBI" id="CHEBI:15378"/>
        <dbReference type="ChEBI" id="CHEBI:29999"/>
        <dbReference type="ChEBI" id="CHEBI:30616"/>
        <dbReference type="ChEBI" id="CHEBI:83421"/>
        <dbReference type="ChEBI" id="CHEBI:456216"/>
        <dbReference type="EC" id="2.7.11.1"/>
    </reaction>
</comment>
<evidence type="ECO:0000256" key="8">
    <source>
        <dbReference type="ARBA" id="ARBA00023136"/>
    </source>
</evidence>
<evidence type="ECO:0000256" key="1">
    <source>
        <dbReference type="ARBA" id="ARBA00004167"/>
    </source>
</evidence>
<dbReference type="GO" id="GO:0004672">
    <property type="term" value="F:protein kinase activity"/>
    <property type="evidence" value="ECO:0007669"/>
    <property type="project" value="InterPro"/>
</dbReference>
<evidence type="ECO:0000256" key="10">
    <source>
        <dbReference type="ARBA" id="ARBA00048679"/>
    </source>
</evidence>
<comment type="caution">
    <text evidence="14">The sequence shown here is derived from an EMBL/GenBank/DDBJ whole genome shotgun (WGS) entry which is preliminary data.</text>
</comment>
<evidence type="ECO:0000256" key="7">
    <source>
        <dbReference type="ARBA" id="ARBA00022989"/>
    </source>
</evidence>
<evidence type="ECO:0000313" key="14">
    <source>
        <dbReference type="EMBL" id="RWR78139.1"/>
    </source>
</evidence>
<dbReference type="SUPFAM" id="SSF56112">
    <property type="entry name" value="Protein kinase-like (PK-like)"/>
    <property type="match status" value="1"/>
</dbReference>
<gene>
    <name evidence="14" type="ORF">CKAN_00665000</name>
</gene>
<keyword evidence="5" id="KW-0732">Signal</keyword>
<accession>A0A443NI27</accession>
<evidence type="ECO:0000256" key="9">
    <source>
        <dbReference type="ARBA" id="ARBA00047899"/>
    </source>
</evidence>
<dbReference type="PANTHER" id="PTHR45631:SF202">
    <property type="entry name" value="SENESCENCE-INDUCED RECEPTOR-LIKE SERINE_THREONINE-PROTEIN KINASE"/>
    <property type="match status" value="1"/>
</dbReference>
<keyword evidence="3" id="KW-0433">Leucine-rich repeat</keyword>
<evidence type="ECO:0000259" key="12">
    <source>
        <dbReference type="Pfam" id="PF07714"/>
    </source>
</evidence>
<name>A0A443NI27_9MAGN</name>
<dbReference type="AlphaFoldDB" id="A0A443NI27"/>
<evidence type="ECO:0000256" key="6">
    <source>
        <dbReference type="ARBA" id="ARBA00022737"/>
    </source>
</evidence>
<evidence type="ECO:0000256" key="5">
    <source>
        <dbReference type="ARBA" id="ARBA00022729"/>
    </source>
</evidence>
<sequence>MIILALAVQVRGQPGFLSIDCGIPEDLNYTDDRTQMFYTSDAKFVDTGENKAISTDHMTDDLLRQYQNVRFFPIGNRNCYTLTPVAKSSRYLLRASFMYGDYDGLNKPPQFDVYVGVNLWYVKLPSTADEYWRNEIIFYATTDYISVCLVTIGHGIPYISTLELRLLDNSIYQAANESQLLQLYSRHHFRPSGIIRFPDDAYDRLWSPWGHNSWTLINTSSPINLKEDNGYQPPLSVMNTAAVIPSESSWNFSFYFPTVDLNKSFQYQIFMHFAELEQLRSNELRQFNIFIDGVFANGPFSPVYLSADTIIFYSALNGLSRHTIDLCKTTSSTLPPVLNAKETFIIQKLPTPTDSKDVNAIMNIKATYQIKKDWVGDPCVPMNYAWVGVKCSYIKSVPPTIISLDLSSSGLTGELAPCLANLTSIQSLDVSNNSMTGPVPDFLAELSSLKVLNLSKNQFTGSIPTILLEKWKDGSLSLSFDNSAEIGGPSNRTVINDINPCESGSCKKRRKIVIPVLASVISAVVILTIVAFVLWKFTQRRRKRAMNQSKMVSPFEVIDLSRDCVDLIVEYCNSNNLTQKSDVYSFGVVLLELITGQPAIIRNADYEKRTLVDWASPIIAGGDIQAVVDRRLEGDYNINSLWKVAEIALACTSPRSIERPSMSDIVTELKYYIETETCAERTGTLRIDQVESTTSVASQPRPR</sequence>
<feature type="transmembrane region" description="Helical" evidence="11">
    <location>
        <begin position="512"/>
        <end position="535"/>
    </location>
</feature>
<evidence type="ECO:0000256" key="3">
    <source>
        <dbReference type="ARBA" id="ARBA00022614"/>
    </source>
</evidence>
<dbReference type="InterPro" id="IPR001245">
    <property type="entry name" value="Ser-Thr/Tyr_kinase_cat_dom"/>
</dbReference>
<keyword evidence="14" id="KW-0675">Receptor</keyword>
<keyword evidence="14" id="KW-0808">Transferase</keyword>
<keyword evidence="14" id="KW-0418">Kinase</keyword>
<comment type="catalytic activity">
    <reaction evidence="9">
        <text>L-threonyl-[protein] + ATP = O-phospho-L-threonyl-[protein] + ADP + H(+)</text>
        <dbReference type="Rhea" id="RHEA:46608"/>
        <dbReference type="Rhea" id="RHEA-COMP:11060"/>
        <dbReference type="Rhea" id="RHEA-COMP:11605"/>
        <dbReference type="ChEBI" id="CHEBI:15378"/>
        <dbReference type="ChEBI" id="CHEBI:30013"/>
        <dbReference type="ChEBI" id="CHEBI:30616"/>
        <dbReference type="ChEBI" id="CHEBI:61977"/>
        <dbReference type="ChEBI" id="CHEBI:456216"/>
        <dbReference type="EC" id="2.7.11.1"/>
    </reaction>
</comment>
<dbReference type="InterPro" id="IPR024788">
    <property type="entry name" value="Malectin-like_Carb-bd_dom"/>
</dbReference>
<feature type="domain" description="Malectin-like" evidence="13">
    <location>
        <begin position="19"/>
        <end position="345"/>
    </location>
</feature>
<dbReference type="OrthoDB" id="2017114at2759"/>
<dbReference type="SUPFAM" id="SSF52058">
    <property type="entry name" value="L domain-like"/>
    <property type="match status" value="1"/>
</dbReference>
<dbReference type="EC" id="2.7.11.1" evidence="2"/>
<keyword evidence="8 11" id="KW-0472">Membrane</keyword>
<dbReference type="InterPro" id="IPR001611">
    <property type="entry name" value="Leu-rich_rpt"/>
</dbReference>
<keyword evidence="6" id="KW-0677">Repeat</keyword>
<protein>
    <recommendedName>
        <fullName evidence="2">non-specific serine/threonine protein kinase</fullName>
        <ecNumber evidence="2">2.7.11.1</ecNumber>
    </recommendedName>
</protein>
<evidence type="ECO:0000259" key="13">
    <source>
        <dbReference type="Pfam" id="PF12819"/>
    </source>
</evidence>
<dbReference type="EMBL" id="QPKB01000002">
    <property type="protein sequence ID" value="RWR78139.1"/>
    <property type="molecule type" value="Genomic_DNA"/>
</dbReference>
<dbReference type="PANTHER" id="PTHR45631">
    <property type="entry name" value="OS07G0107800 PROTEIN-RELATED"/>
    <property type="match status" value="1"/>
</dbReference>
<dbReference type="GO" id="GO:0016020">
    <property type="term" value="C:membrane"/>
    <property type="evidence" value="ECO:0007669"/>
    <property type="project" value="UniProtKB-SubCell"/>
</dbReference>
<keyword evidence="7 11" id="KW-1133">Transmembrane helix</keyword>
<dbReference type="InterPro" id="IPR032675">
    <property type="entry name" value="LRR_dom_sf"/>
</dbReference>
<evidence type="ECO:0000256" key="11">
    <source>
        <dbReference type="SAM" id="Phobius"/>
    </source>
</evidence>
<dbReference type="STRING" id="337451.A0A443NI27"/>
<dbReference type="Pfam" id="PF07714">
    <property type="entry name" value="PK_Tyr_Ser-Thr"/>
    <property type="match status" value="1"/>
</dbReference>
<keyword evidence="15" id="KW-1185">Reference proteome</keyword>
<dbReference type="Pfam" id="PF12819">
    <property type="entry name" value="Malectin_like"/>
    <property type="match status" value="1"/>
</dbReference>
<evidence type="ECO:0000256" key="2">
    <source>
        <dbReference type="ARBA" id="ARBA00012513"/>
    </source>
</evidence>
<dbReference type="Gene3D" id="1.10.510.10">
    <property type="entry name" value="Transferase(Phosphotransferase) domain 1"/>
    <property type="match status" value="1"/>
</dbReference>
<dbReference type="Gene3D" id="2.60.120.430">
    <property type="entry name" value="Galactose-binding lectin"/>
    <property type="match status" value="1"/>
</dbReference>
<dbReference type="Pfam" id="PF00560">
    <property type="entry name" value="LRR_1"/>
    <property type="match status" value="2"/>
</dbReference>
<organism evidence="14 15">
    <name type="scientific">Cinnamomum micranthum f. kanehirae</name>
    <dbReference type="NCBI Taxonomy" id="337451"/>
    <lineage>
        <taxon>Eukaryota</taxon>
        <taxon>Viridiplantae</taxon>
        <taxon>Streptophyta</taxon>
        <taxon>Embryophyta</taxon>
        <taxon>Tracheophyta</taxon>
        <taxon>Spermatophyta</taxon>
        <taxon>Magnoliopsida</taxon>
        <taxon>Magnoliidae</taxon>
        <taxon>Laurales</taxon>
        <taxon>Lauraceae</taxon>
        <taxon>Cinnamomum</taxon>
    </lineage>
</organism>
<feature type="domain" description="Serine-threonine/tyrosine-protein kinase catalytic" evidence="12">
    <location>
        <begin position="570"/>
        <end position="669"/>
    </location>
</feature>
<keyword evidence="4 11" id="KW-0812">Transmembrane</keyword>
<proteinExistence type="predicted"/>
<comment type="subcellular location">
    <subcellularLocation>
        <location evidence="1">Membrane</location>
        <topology evidence="1">Single-pass membrane protein</topology>
    </subcellularLocation>
</comment>
<dbReference type="Gene3D" id="3.80.10.10">
    <property type="entry name" value="Ribonuclease Inhibitor"/>
    <property type="match status" value="1"/>
</dbReference>
<dbReference type="Proteomes" id="UP000283530">
    <property type="component" value="Unassembled WGS sequence"/>
</dbReference>
<dbReference type="InterPro" id="IPR011009">
    <property type="entry name" value="Kinase-like_dom_sf"/>
</dbReference>